<accession>A0AAN9HX50</accession>
<dbReference type="PANTHER" id="PTHR16223:SF49">
    <property type="entry name" value="TRANSCRIPTION FACTOR BHLH52-RELATED"/>
    <property type="match status" value="1"/>
</dbReference>
<dbReference type="AlphaFoldDB" id="A0AAN9HX50"/>
<gene>
    <name evidence="7" type="ORF">RIF29_30695</name>
</gene>
<keyword evidence="4" id="KW-0804">Transcription</keyword>
<dbReference type="InterPro" id="IPR045843">
    <property type="entry name" value="IND-like"/>
</dbReference>
<reference evidence="7 8" key="1">
    <citation type="submission" date="2024-01" db="EMBL/GenBank/DDBJ databases">
        <title>The genomes of 5 underutilized Papilionoideae crops provide insights into root nodulation and disease resistanc.</title>
        <authorList>
            <person name="Yuan L."/>
        </authorList>
    </citation>
    <scope>NUCLEOTIDE SEQUENCE [LARGE SCALE GENOMIC DNA]</scope>
    <source>
        <strain evidence="7">ZHUSHIDOU_FW_LH</strain>
        <tissue evidence="7">Leaf</tissue>
    </source>
</reference>
<dbReference type="SMART" id="SM00353">
    <property type="entry name" value="HLH"/>
    <property type="match status" value="1"/>
</dbReference>
<evidence type="ECO:0000313" key="7">
    <source>
        <dbReference type="EMBL" id="KAK7257019.1"/>
    </source>
</evidence>
<keyword evidence="3" id="KW-0238">DNA-binding</keyword>
<organism evidence="7 8">
    <name type="scientific">Crotalaria pallida</name>
    <name type="common">Smooth rattlebox</name>
    <name type="synonym">Crotalaria striata</name>
    <dbReference type="NCBI Taxonomy" id="3830"/>
    <lineage>
        <taxon>Eukaryota</taxon>
        <taxon>Viridiplantae</taxon>
        <taxon>Streptophyta</taxon>
        <taxon>Embryophyta</taxon>
        <taxon>Tracheophyta</taxon>
        <taxon>Spermatophyta</taxon>
        <taxon>Magnoliopsida</taxon>
        <taxon>eudicotyledons</taxon>
        <taxon>Gunneridae</taxon>
        <taxon>Pentapetalae</taxon>
        <taxon>rosids</taxon>
        <taxon>fabids</taxon>
        <taxon>Fabales</taxon>
        <taxon>Fabaceae</taxon>
        <taxon>Papilionoideae</taxon>
        <taxon>50 kb inversion clade</taxon>
        <taxon>genistoids sensu lato</taxon>
        <taxon>core genistoids</taxon>
        <taxon>Crotalarieae</taxon>
        <taxon>Crotalaria</taxon>
    </lineage>
</organism>
<keyword evidence="8" id="KW-1185">Reference proteome</keyword>
<name>A0AAN9HX50_CROPI</name>
<comment type="caution">
    <text evidence="7">The sequence shown here is derived from an EMBL/GenBank/DDBJ whole genome shotgun (WGS) entry which is preliminary data.</text>
</comment>
<evidence type="ECO:0000256" key="5">
    <source>
        <dbReference type="ARBA" id="ARBA00023242"/>
    </source>
</evidence>
<proteinExistence type="predicted"/>
<dbReference type="PANTHER" id="PTHR16223">
    <property type="entry name" value="TRANSCRIPTION FACTOR BHLH83-RELATED"/>
    <property type="match status" value="1"/>
</dbReference>
<dbReference type="PROSITE" id="PS50888">
    <property type="entry name" value="BHLH"/>
    <property type="match status" value="1"/>
</dbReference>
<dbReference type="Pfam" id="PF00010">
    <property type="entry name" value="HLH"/>
    <property type="match status" value="1"/>
</dbReference>
<evidence type="ECO:0000259" key="6">
    <source>
        <dbReference type="PROSITE" id="PS50888"/>
    </source>
</evidence>
<evidence type="ECO:0000256" key="3">
    <source>
        <dbReference type="ARBA" id="ARBA00023125"/>
    </source>
</evidence>
<sequence length="316" mass="36630">MALSTYFNMDLDFHQTPNNSEMSTFSPQLLALPEQHYNLYHQDESFFLPNTFFDSYFDPTSFLYPEIYPHLLSYDPIISLSEIFPNEEDQCNILPCPKRQKCFYEEQNHSSSNNFIDGSFVQNPMPEEELVLPLPELLPEQLFFSDAIMPEFQVPQQLPYDDGCCMVQYENEYEKKSKEKRTISAQSIAARERRRKITDKTQELGKLVPGGSRMNTAEMLNAAGKYVQYLQAQAQMLQLMDTLQQEEKAAPPTEDMHALLVSLSVQEKMYSEEKCLVPKDFITTLSNDINLQSRPSILKELKQLLGNDIKKKEKQE</sequence>
<protein>
    <recommendedName>
        <fullName evidence="6">BHLH domain-containing protein</fullName>
    </recommendedName>
</protein>
<dbReference type="SUPFAM" id="SSF47459">
    <property type="entry name" value="HLH, helix-loop-helix DNA-binding domain"/>
    <property type="match status" value="1"/>
</dbReference>
<dbReference type="InterPro" id="IPR011598">
    <property type="entry name" value="bHLH_dom"/>
</dbReference>
<dbReference type="Gene3D" id="4.10.280.10">
    <property type="entry name" value="Helix-loop-helix DNA-binding domain"/>
    <property type="match status" value="1"/>
</dbReference>
<dbReference type="Proteomes" id="UP001372338">
    <property type="component" value="Unassembled WGS sequence"/>
</dbReference>
<evidence type="ECO:0000256" key="4">
    <source>
        <dbReference type="ARBA" id="ARBA00023163"/>
    </source>
</evidence>
<feature type="domain" description="BHLH" evidence="6">
    <location>
        <begin position="181"/>
        <end position="230"/>
    </location>
</feature>
<dbReference type="InterPro" id="IPR036638">
    <property type="entry name" value="HLH_DNA-bd_sf"/>
</dbReference>
<dbReference type="GO" id="GO:0000978">
    <property type="term" value="F:RNA polymerase II cis-regulatory region sequence-specific DNA binding"/>
    <property type="evidence" value="ECO:0007669"/>
    <property type="project" value="TreeGrafter"/>
</dbReference>
<keyword evidence="2" id="KW-0805">Transcription regulation</keyword>
<dbReference type="EMBL" id="JAYWIO010000006">
    <property type="protein sequence ID" value="KAK7257019.1"/>
    <property type="molecule type" value="Genomic_DNA"/>
</dbReference>
<dbReference type="GO" id="GO:0005634">
    <property type="term" value="C:nucleus"/>
    <property type="evidence" value="ECO:0007669"/>
    <property type="project" value="UniProtKB-SubCell"/>
</dbReference>
<comment type="subcellular location">
    <subcellularLocation>
        <location evidence="1">Nucleus</location>
    </subcellularLocation>
</comment>
<evidence type="ECO:0000256" key="1">
    <source>
        <dbReference type="ARBA" id="ARBA00004123"/>
    </source>
</evidence>
<evidence type="ECO:0000256" key="2">
    <source>
        <dbReference type="ARBA" id="ARBA00023015"/>
    </source>
</evidence>
<dbReference type="GO" id="GO:0046983">
    <property type="term" value="F:protein dimerization activity"/>
    <property type="evidence" value="ECO:0007669"/>
    <property type="project" value="InterPro"/>
</dbReference>
<keyword evidence="5" id="KW-0539">Nucleus</keyword>
<evidence type="ECO:0000313" key="8">
    <source>
        <dbReference type="Proteomes" id="UP001372338"/>
    </source>
</evidence>
<dbReference type="GO" id="GO:0000981">
    <property type="term" value="F:DNA-binding transcription factor activity, RNA polymerase II-specific"/>
    <property type="evidence" value="ECO:0007669"/>
    <property type="project" value="TreeGrafter"/>
</dbReference>